<evidence type="ECO:0000256" key="4">
    <source>
        <dbReference type="ARBA" id="ARBA00004137"/>
    </source>
</evidence>
<name>A0A507DZ95_9FUNG</name>
<dbReference type="EC" id="5.6.2.2" evidence="7 27"/>
<evidence type="ECO:0000256" key="14">
    <source>
        <dbReference type="ARBA" id="ARBA00022840"/>
    </source>
</evidence>
<protein>
    <recommendedName>
        <fullName evidence="8 27">DNA topoisomerase 2</fullName>
        <ecNumber evidence="7 27">5.6.2.2</ecNumber>
    </recommendedName>
</protein>
<evidence type="ECO:0000256" key="16">
    <source>
        <dbReference type="ARBA" id="ARBA00022927"/>
    </source>
</evidence>
<dbReference type="Gene3D" id="3.90.199.10">
    <property type="entry name" value="Topoisomerase II, domain 5"/>
    <property type="match status" value="1"/>
</dbReference>
<dbReference type="InterPro" id="IPR013758">
    <property type="entry name" value="Topo_IIA_A/C_ab"/>
</dbReference>
<dbReference type="PROSITE" id="PS50880">
    <property type="entry name" value="TOPRIM"/>
    <property type="match status" value="1"/>
</dbReference>
<dbReference type="InterPro" id="IPR018522">
    <property type="entry name" value="TopoIIA_CS"/>
</dbReference>
<dbReference type="Pfam" id="PF00204">
    <property type="entry name" value="DNA_gyraseB"/>
    <property type="match status" value="1"/>
</dbReference>
<evidence type="ECO:0000256" key="10">
    <source>
        <dbReference type="ARBA" id="ARBA00022723"/>
    </source>
</evidence>
<dbReference type="EMBL" id="QEAQ01000065">
    <property type="protein sequence ID" value="TPX56791.1"/>
    <property type="molecule type" value="Genomic_DNA"/>
</dbReference>
<dbReference type="GO" id="GO:0003918">
    <property type="term" value="F:DNA topoisomerase type II (double strand cut, ATP-hydrolyzing) activity"/>
    <property type="evidence" value="ECO:0007669"/>
    <property type="project" value="UniProtKB-UniRule"/>
</dbReference>
<organism evidence="31 32">
    <name type="scientific">Powellomyces hirtus</name>
    <dbReference type="NCBI Taxonomy" id="109895"/>
    <lineage>
        <taxon>Eukaryota</taxon>
        <taxon>Fungi</taxon>
        <taxon>Fungi incertae sedis</taxon>
        <taxon>Chytridiomycota</taxon>
        <taxon>Chytridiomycota incertae sedis</taxon>
        <taxon>Chytridiomycetes</taxon>
        <taxon>Spizellomycetales</taxon>
        <taxon>Powellomycetaceae</taxon>
        <taxon>Powellomyces</taxon>
    </lineage>
</organism>
<keyword evidence="12" id="KW-0999">Mitochondrion inner membrane</keyword>
<keyword evidence="11 27" id="KW-0547">Nucleotide-binding</keyword>
<dbReference type="FunFam" id="3.30.565.10:FF:000004">
    <property type="entry name" value="DNA topoisomerase 2"/>
    <property type="match status" value="1"/>
</dbReference>
<dbReference type="GO" id="GO:0046872">
    <property type="term" value="F:metal ion binding"/>
    <property type="evidence" value="ECO:0007669"/>
    <property type="project" value="UniProtKB-KW"/>
</dbReference>
<evidence type="ECO:0000256" key="20">
    <source>
        <dbReference type="ARBA" id="ARBA00023128"/>
    </source>
</evidence>
<dbReference type="GO" id="GO:0015031">
    <property type="term" value="P:protein transport"/>
    <property type="evidence" value="ECO:0007669"/>
    <property type="project" value="UniProtKB-KW"/>
</dbReference>
<dbReference type="InterPro" id="IPR050634">
    <property type="entry name" value="DNA_Topoisomerase_II"/>
</dbReference>
<dbReference type="SUPFAM" id="SSF55874">
    <property type="entry name" value="ATPase domain of HSP90 chaperone/DNA topoisomerase II/histidine kinase"/>
    <property type="match status" value="1"/>
</dbReference>
<evidence type="ECO:0000259" key="30">
    <source>
        <dbReference type="PROSITE" id="PS52040"/>
    </source>
</evidence>
<dbReference type="FunFam" id="3.40.50.670:FF:000001">
    <property type="entry name" value="DNA topoisomerase 2"/>
    <property type="match status" value="2"/>
</dbReference>
<evidence type="ECO:0000256" key="13">
    <source>
        <dbReference type="ARBA" id="ARBA00022833"/>
    </source>
</evidence>
<dbReference type="SMART" id="SM00434">
    <property type="entry name" value="TOP4c"/>
    <property type="match status" value="1"/>
</dbReference>
<feature type="compositionally biased region" description="Basic and acidic residues" evidence="28">
    <location>
        <begin position="1259"/>
        <end position="1270"/>
    </location>
</feature>
<evidence type="ECO:0000256" key="28">
    <source>
        <dbReference type="SAM" id="MobiDB-lite"/>
    </source>
</evidence>
<dbReference type="CDD" id="cd03365">
    <property type="entry name" value="TOPRIM_TopoIIA"/>
    <property type="match status" value="1"/>
</dbReference>
<dbReference type="Gene3D" id="3.30.1490.30">
    <property type="match status" value="1"/>
</dbReference>
<feature type="region of interest" description="Disordered" evidence="28">
    <location>
        <begin position="1"/>
        <end position="75"/>
    </location>
</feature>
<dbReference type="SUPFAM" id="SSF144122">
    <property type="entry name" value="Tim10-like"/>
    <property type="match status" value="1"/>
</dbReference>
<feature type="compositionally biased region" description="Acidic residues" evidence="28">
    <location>
        <begin position="1"/>
        <end position="11"/>
    </location>
</feature>
<evidence type="ECO:0000256" key="9">
    <source>
        <dbReference type="ARBA" id="ARBA00022448"/>
    </source>
</evidence>
<keyword evidence="20" id="KW-0496">Mitochondrion</keyword>
<reference evidence="31 32" key="1">
    <citation type="journal article" date="2019" name="Sci. Rep.">
        <title>Comparative genomics of chytrid fungi reveal insights into the obligate biotrophic and pathogenic lifestyle of Synchytrium endobioticum.</title>
        <authorList>
            <person name="van de Vossenberg B.T.L.H."/>
            <person name="Warris S."/>
            <person name="Nguyen H.D.T."/>
            <person name="van Gent-Pelzer M.P.E."/>
            <person name="Joly D.L."/>
            <person name="van de Geest H.C."/>
            <person name="Bonants P.J.M."/>
            <person name="Smith D.S."/>
            <person name="Levesque C.A."/>
            <person name="van der Lee T.A.J."/>
        </authorList>
    </citation>
    <scope>NUCLEOTIDE SEQUENCE [LARGE SCALE GENOMIC DNA]</scope>
    <source>
        <strain evidence="31 32">CBS 809.83</strain>
    </source>
</reference>
<evidence type="ECO:0000256" key="8">
    <source>
        <dbReference type="ARBA" id="ARBA00019635"/>
    </source>
</evidence>
<dbReference type="InterPro" id="IPR003594">
    <property type="entry name" value="HATPase_dom"/>
</dbReference>
<dbReference type="FunFam" id="3.30.230.10:FF:000008">
    <property type="entry name" value="DNA topoisomerase 2"/>
    <property type="match status" value="1"/>
</dbReference>
<dbReference type="Pfam" id="PF02518">
    <property type="entry name" value="HATPase_c"/>
    <property type="match status" value="1"/>
</dbReference>
<dbReference type="InterPro" id="IPR013506">
    <property type="entry name" value="Topo_IIA_bsu_dom2"/>
</dbReference>
<dbReference type="InterPro" id="IPR036890">
    <property type="entry name" value="HATPase_C_sf"/>
</dbReference>
<keyword evidence="15" id="KW-0460">Magnesium</keyword>
<feature type="active site" description="O-(5'-phospho-DNA)-tyrosine intermediate" evidence="26">
    <location>
        <position position="838"/>
    </location>
</feature>
<dbReference type="CDD" id="cd00187">
    <property type="entry name" value="TOP4c"/>
    <property type="match status" value="1"/>
</dbReference>
<evidence type="ECO:0000256" key="17">
    <source>
        <dbReference type="ARBA" id="ARBA00023010"/>
    </source>
</evidence>
<dbReference type="PROSITE" id="PS00177">
    <property type="entry name" value="TOPOISOMERASE_II"/>
    <property type="match status" value="1"/>
</dbReference>
<dbReference type="Pfam" id="PF01751">
    <property type="entry name" value="Toprim"/>
    <property type="match status" value="1"/>
</dbReference>
<evidence type="ECO:0000256" key="11">
    <source>
        <dbReference type="ARBA" id="ARBA00022741"/>
    </source>
</evidence>
<dbReference type="Proteomes" id="UP000318582">
    <property type="component" value="Unassembled WGS sequence"/>
</dbReference>
<evidence type="ECO:0000256" key="12">
    <source>
        <dbReference type="ARBA" id="ARBA00022792"/>
    </source>
</evidence>
<dbReference type="InterPro" id="IPR035427">
    <property type="entry name" value="Tim10-like_dom_sf"/>
</dbReference>
<dbReference type="GO" id="GO:0005634">
    <property type="term" value="C:nucleus"/>
    <property type="evidence" value="ECO:0007669"/>
    <property type="project" value="TreeGrafter"/>
</dbReference>
<evidence type="ECO:0000256" key="5">
    <source>
        <dbReference type="ARBA" id="ARBA00006720"/>
    </source>
</evidence>
<keyword evidence="16" id="KW-0653">Protein transport</keyword>
<dbReference type="InterPro" id="IPR006171">
    <property type="entry name" value="TOPRIM_dom"/>
</dbReference>
<dbReference type="InterPro" id="IPR013759">
    <property type="entry name" value="Topo_IIA_B_C"/>
</dbReference>
<dbReference type="GO" id="GO:0005524">
    <property type="term" value="F:ATP binding"/>
    <property type="evidence" value="ECO:0007669"/>
    <property type="project" value="UniProtKB-UniRule"/>
</dbReference>
<comment type="similarity">
    <text evidence="6 27">Belongs to the type II topoisomerase family.</text>
</comment>
<dbReference type="PANTHER" id="PTHR10169:SF38">
    <property type="entry name" value="DNA TOPOISOMERASE 2"/>
    <property type="match status" value="1"/>
</dbReference>
<keyword evidence="32" id="KW-1185">Reference proteome</keyword>
<keyword evidence="18 26" id="KW-0799">Topoisomerase</keyword>
<dbReference type="InterPro" id="IPR013757">
    <property type="entry name" value="Topo_IIA_A_a_sf"/>
</dbReference>
<keyword evidence="21" id="KW-0472">Membrane</keyword>
<evidence type="ECO:0000256" key="15">
    <source>
        <dbReference type="ARBA" id="ARBA00022842"/>
    </source>
</evidence>
<dbReference type="Pfam" id="PF16898">
    <property type="entry name" value="TOPRIM_C"/>
    <property type="match status" value="1"/>
</dbReference>
<dbReference type="InterPro" id="IPR001241">
    <property type="entry name" value="Topo_IIA"/>
</dbReference>
<dbReference type="Gene3D" id="1.10.287.810">
    <property type="entry name" value="Mitochondrial import inner membrane translocase subunit tim13 like domains"/>
    <property type="match status" value="1"/>
</dbReference>
<dbReference type="GO" id="GO:0000712">
    <property type="term" value="P:resolution of meiotic recombination intermediates"/>
    <property type="evidence" value="ECO:0007669"/>
    <property type="project" value="TreeGrafter"/>
</dbReference>
<dbReference type="FunFam" id="1.10.287.810:FF:000002">
    <property type="entry name" value="Mitochondrial import inner membrane translocase subunit tim10"/>
    <property type="match status" value="1"/>
</dbReference>
<dbReference type="Gene3D" id="3.30.1360.40">
    <property type="match status" value="1"/>
</dbReference>
<dbReference type="CDD" id="cd16930">
    <property type="entry name" value="HATPase_TopII-like"/>
    <property type="match status" value="1"/>
</dbReference>
<evidence type="ECO:0000256" key="24">
    <source>
        <dbReference type="ARBA" id="ARBA00023235"/>
    </source>
</evidence>
<evidence type="ECO:0000313" key="31">
    <source>
        <dbReference type="EMBL" id="TPX56791.1"/>
    </source>
</evidence>
<comment type="subcellular location">
    <subcellularLocation>
        <location evidence="4">Mitochondrion inner membrane</location>
        <topology evidence="4">Peripheral membrane protein</topology>
        <orientation evidence="4">Intermembrane side</orientation>
    </subcellularLocation>
</comment>
<feature type="compositionally biased region" description="Low complexity" evidence="28">
    <location>
        <begin position="32"/>
        <end position="47"/>
    </location>
</feature>
<feature type="region of interest" description="Disordered" evidence="28">
    <location>
        <begin position="1252"/>
        <end position="1287"/>
    </location>
</feature>
<accession>A0A507DZ95</accession>
<dbReference type="PRINTS" id="PR00418">
    <property type="entry name" value="TPI2FAMILY"/>
</dbReference>
<dbReference type="SMART" id="SM00433">
    <property type="entry name" value="TOP2c"/>
    <property type="match status" value="1"/>
</dbReference>
<dbReference type="InterPro" id="IPR020568">
    <property type="entry name" value="Ribosomal_Su5_D2-typ_SF"/>
</dbReference>
<evidence type="ECO:0000256" key="7">
    <source>
        <dbReference type="ARBA" id="ARBA00012895"/>
    </source>
</evidence>
<keyword evidence="22" id="KW-1015">Disulfide bond</keyword>
<dbReference type="SUPFAM" id="SSF56719">
    <property type="entry name" value="Type II DNA topoisomerase"/>
    <property type="match status" value="1"/>
</dbReference>
<keyword evidence="14 27" id="KW-0067">ATP-binding</keyword>
<evidence type="ECO:0000256" key="19">
    <source>
        <dbReference type="ARBA" id="ARBA00023125"/>
    </source>
</evidence>
<dbReference type="FunFam" id="3.30.1360.40:FF:000003">
    <property type="entry name" value="DNA topoisomerase 2"/>
    <property type="match status" value="1"/>
</dbReference>
<feature type="region of interest" description="Disordered" evidence="28">
    <location>
        <begin position="1339"/>
        <end position="1394"/>
    </location>
</feature>
<dbReference type="GO" id="GO:0000819">
    <property type="term" value="P:sister chromatid segregation"/>
    <property type="evidence" value="ECO:0007669"/>
    <property type="project" value="TreeGrafter"/>
</dbReference>
<dbReference type="InterPro" id="IPR031660">
    <property type="entry name" value="TOPRIM_C"/>
</dbReference>
<dbReference type="Pfam" id="PF00521">
    <property type="entry name" value="DNA_topoisoIV"/>
    <property type="match status" value="1"/>
</dbReference>
<comment type="cofactor">
    <cofactor evidence="2">
        <name>Ca(2+)</name>
        <dbReference type="ChEBI" id="CHEBI:29108"/>
    </cofactor>
</comment>
<comment type="cofactor">
    <cofactor evidence="3">
        <name>Mg(2+)</name>
        <dbReference type="ChEBI" id="CHEBI:18420"/>
    </cofactor>
</comment>
<dbReference type="Pfam" id="PF02953">
    <property type="entry name" value="zf-Tim10_DDP"/>
    <property type="match status" value="1"/>
</dbReference>
<dbReference type="GO" id="GO:0006265">
    <property type="term" value="P:DNA topological change"/>
    <property type="evidence" value="ECO:0007669"/>
    <property type="project" value="UniProtKB-UniRule"/>
</dbReference>
<dbReference type="FunFam" id="3.30.1490.30:FF:000001">
    <property type="entry name" value="DNA topoisomerase 2"/>
    <property type="match status" value="1"/>
</dbReference>
<keyword evidence="17" id="KW-0811">Translocation</keyword>
<comment type="function">
    <text evidence="25 27">Control of topological states of DNA by transient breakage and subsequent rejoining of DNA strands. Topoisomerase II makes double-strand breaks.</text>
</comment>
<evidence type="ECO:0000256" key="3">
    <source>
        <dbReference type="ARBA" id="ARBA00001946"/>
    </source>
</evidence>
<feature type="region of interest" description="Disordered" evidence="28">
    <location>
        <begin position="1422"/>
        <end position="1632"/>
    </location>
</feature>
<dbReference type="GO" id="GO:0045039">
    <property type="term" value="P:protein insertion into mitochondrial inner membrane"/>
    <property type="evidence" value="ECO:0007669"/>
    <property type="project" value="UniProtKB-ARBA"/>
</dbReference>
<evidence type="ECO:0000256" key="25">
    <source>
        <dbReference type="ARBA" id="ARBA00053943"/>
    </source>
</evidence>
<dbReference type="Gene3D" id="1.10.268.10">
    <property type="entry name" value="Topoisomerase, domain 3"/>
    <property type="match status" value="1"/>
</dbReference>
<dbReference type="InterPro" id="IPR002205">
    <property type="entry name" value="Topo_IIA_dom_A"/>
</dbReference>
<dbReference type="InterPro" id="IPR013760">
    <property type="entry name" value="Topo_IIA-like_dom_sf"/>
</dbReference>
<evidence type="ECO:0000313" key="32">
    <source>
        <dbReference type="Proteomes" id="UP000318582"/>
    </source>
</evidence>
<dbReference type="GO" id="GO:0005743">
    <property type="term" value="C:mitochondrial inner membrane"/>
    <property type="evidence" value="ECO:0007669"/>
    <property type="project" value="UniProtKB-SubCell"/>
</dbReference>
<evidence type="ECO:0000256" key="23">
    <source>
        <dbReference type="ARBA" id="ARBA00023186"/>
    </source>
</evidence>
<comment type="catalytic activity">
    <reaction evidence="1 26 27">
        <text>ATP-dependent breakage, passage and rejoining of double-stranded DNA.</text>
        <dbReference type="EC" id="5.6.2.2"/>
    </reaction>
</comment>
<keyword evidence="23" id="KW-0143">Chaperone</keyword>
<evidence type="ECO:0000256" key="27">
    <source>
        <dbReference type="RuleBase" id="RU362094"/>
    </source>
</evidence>
<gene>
    <name evidence="31" type="ORF">PhCBS80983_g04274</name>
</gene>
<evidence type="ECO:0000256" key="18">
    <source>
        <dbReference type="ARBA" id="ARBA00023029"/>
    </source>
</evidence>
<evidence type="ECO:0000256" key="6">
    <source>
        <dbReference type="ARBA" id="ARBA00011080"/>
    </source>
</evidence>
<dbReference type="STRING" id="109895.A0A507DZ95"/>
<dbReference type="InterPro" id="IPR001154">
    <property type="entry name" value="TopoII_euk"/>
</dbReference>
<dbReference type="Gene3D" id="3.40.50.670">
    <property type="match status" value="1"/>
</dbReference>
<dbReference type="PANTHER" id="PTHR10169">
    <property type="entry name" value="DNA TOPOISOMERASE/GYRASE"/>
    <property type="match status" value="1"/>
</dbReference>
<evidence type="ECO:0000256" key="1">
    <source>
        <dbReference type="ARBA" id="ARBA00000185"/>
    </source>
</evidence>
<comment type="subunit">
    <text evidence="27">Homodimer.</text>
</comment>
<dbReference type="InterPro" id="IPR034157">
    <property type="entry name" value="TOPRIM_TopoII"/>
</dbReference>
<dbReference type="InterPro" id="IPR004217">
    <property type="entry name" value="Tim10-like"/>
</dbReference>
<dbReference type="InterPro" id="IPR014721">
    <property type="entry name" value="Ribsml_uS5_D2-typ_fold_subgr"/>
</dbReference>
<evidence type="ECO:0000259" key="29">
    <source>
        <dbReference type="PROSITE" id="PS50880"/>
    </source>
</evidence>
<dbReference type="FunFam" id="3.90.199.10:FF:000002">
    <property type="entry name" value="DNA topoisomerase 2"/>
    <property type="match status" value="1"/>
</dbReference>
<comment type="caution">
    <text evidence="31">The sequence shown here is derived from an EMBL/GenBank/DDBJ whole genome shotgun (WGS) entry which is preliminary data.</text>
</comment>
<dbReference type="SUPFAM" id="SSF54211">
    <property type="entry name" value="Ribosomal protein S5 domain 2-like"/>
    <property type="match status" value="1"/>
</dbReference>
<sequence>MSDDNEDDFALEDSSSADEYNAPAKKPIPRQTTPKVAKATTTPKSTKQAGLSFAPNGAFETPKAPAPKPPAGTNKKAVEDIYKRKTQIEHILLRPDTYIGSVEATATPMWVMEEEKMVHRTVQFVPGLYKIFDEILVNAADNKVRDPDMDTIKVNISKADNTISIMNNGKGVPVLLHADEGVYVPELIFGHLLTSSNYDDDEKKVVGGRNGYGAKLCNIFSTEFVVETSDKESGHKFKQVFNDNMSKKTKPKLTVAAKQDFTKITFKPDLAKFGMTELDDDIVAVMTKRVYDMAGVVQNVKVYLNDQRLKIKNFKEYVKLYVDSVFGDRLNKPTLLYDTPHPRWEVCFAVSDGQFQQVSFVNSICTSKGGTHVNMLADQIVVKTNEIVKKKNKGEAVKPHQIKNHIWLFVNCQIENPTFDSQTKENMTLKATKFGSKCVLSDDFMKKVSKSGIVDNIMAFALMKQVNDLKKKDGTKTTRLSGIAKLDDANNAGSRQHAQKCTLILTEGDSAKALAISGLSVVGRDNFGVFPLRGKLLNVREATHKQIMENAEINAIKQILGLKSDITYTSTEKLRYGHVMIMTDQDHDGSHIKGLVINLFDHFWPSLLNNPGFLLQFITPIVKVTKGTSEINFYNIPEYESWKEGHNDGKGWVIKYYKGLGTSTAADAKKYFSRMDDHLKPFARAQDEDRQHIDLAFSKKKADDRKDWLSNLVDGTFIDHTVGEIKITDFVNRELILFSMADNVRSIPSIVDGFKPGQRKILFSCIKRNLVKNEIKVAQLAGYVSEHSAYHHGEASLQSTIVGLAQNYVGSNNINVLEPLGQFGTRLQGGKDHAHARYIFTKLPPITRMLYSPADDKLLRYLNEENMSIEPEWYIPILPMVLVNGADGIGTGWSTSLPNYNPRDIVNNLRRRLDGEEFVDMHPWYRGFKGTIEQLGDKYKISGTLKKIGETTLEITELPLGSWTQTYKEFLEGFLAGTDKIQPSIKDYREYHTDTAVHFVIELTPEQMAKAEEEGLEKKFKMSNSKSVTNMVLFDHQGRLKKYESIKEIMEEFYALRLDFYERRKNYLAEKIRREVRKIENQARFVLEVISGDIIVHNRKRADVIQQLKTRNYAPITKQKDEDIRDAAADAEADGDEGEEVEKNGYDYLLSMPIWNLTMEKVEKITIDRENKKLELEELLATPSRDLWQRDLDVFMEEWDRFEIAIEETTKKNATTKGKKGKAVNVDAARLKKRKLLFSKTEAAALDEMEDNANDDDYVENKGRKTDEVATPHTRPVRSTATSEKKVASAKQAPLTFAALTKPTKAIDLNHSATSEHSVELVDGCASVVTHPAAALKSVKREQPKSKTVPAGTPVKRSATPVPTDRKATVDPFAFDEPKGRDPSIVRSPSVPGKQRRITDLFSGMRALATKRVLDMTVDLENDEEASSDSGSSKKRKTAADRVLDVDNTSKSQTKKAKFNSAMKPTGSPAVPPSTLVQPTSQDKKKVARKVTRRERAAISDSDFDEEEQDVPLTKTTARSKRFVAEKDTEMTHPPARPRRSAANRKSVIDLAGDDDDDEERVKSPPPRPSPRKQRMDDEAAARIVISDLGLDDDEEDAENTPPPVRQSKPQPTKRAPRRVVAMDTDDSDASSSRMTSKLVFSSLVTKVVLGGRQPYTGITALHSTRINTLTTQDAKMNFGGYAQQQPQMQSGLNMSMAEQELEMVTTLFNNIVDSCHRKCIPPKYHDNELNKGESVCIDRCVAKYFEVNMKVGQKLTAQANQGQQHMH</sequence>
<evidence type="ECO:0000256" key="26">
    <source>
        <dbReference type="PROSITE-ProRule" id="PRU01384"/>
    </source>
</evidence>
<keyword evidence="24 26" id="KW-0413">Isomerase</keyword>
<keyword evidence="19 26" id="KW-0238">DNA-binding</keyword>
<keyword evidence="10" id="KW-0479">Metal-binding</keyword>
<comment type="similarity">
    <text evidence="5">Belongs to the small Tim family.</text>
</comment>
<evidence type="ECO:0000256" key="2">
    <source>
        <dbReference type="ARBA" id="ARBA00001913"/>
    </source>
</evidence>
<feature type="domain" description="Toprim" evidence="29">
    <location>
        <begin position="501"/>
        <end position="623"/>
    </location>
</feature>
<feature type="domain" description="Topo IIA-type catalytic" evidence="30">
    <location>
        <begin position="747"/>
        <end position="1192"/>
    </location>
</feature>
<dbReference type="Gene3D" id="3.30.230.10">
    <property type="match status" value="1"/>
</dbReference>
<keyword evidence="9" id="KW-0813">Transport</keyword>
<evidence type="ECO:0000256" key="22">
    <source>
        <dbReference type="ARBA" id="ARBA00023157"/>
    </source>
</evidence>
<dbReference type="PRINTS" id="PR01158">
    <property type="entry name" value="TOPISMRASEII"/>
</dbReference>
<dbReference type="PROSITE" id="PS52040">
    <property type="entry name" value="TOPO_IIA"/>
    <property type="match status" value="1"/>
</dbReference>
<dbReference type="CDD" id="cd03481">
    <property type="entry name" value="TopoIIA_Trans_ScTopoIIA"/>
    <property type="match status" value="1"/>
</dbReference>
<dbReference type="Gene3D" id="3.30.565.10">
    <property type="entry name" value="Histidine kinase-like ATPase, C-terminal domain"/>
    <property type="match status" value="1"/>
</dbReference>
<dbReference type="GO" id="GO:0003677">
    <property type="term" value="F:DNA binding"/>
    <property type="evidence" value="ECO:0007669"/>
    <property type="project" value="UniProtKB-UniRule"/>
</dbReference>
<feature type="compositionally biased region" description="Acidic residues" evidence="28">
    <location>
        <begin position="1590"/>
        <end position="1599"/>
    </location>
</feature>
<proteinExistence type="inferred from homology"/>
<keyword evidence="13" id="KW-0862">Zinc</keyword>
<evidence type="ECO:0000256" key="21">
    <source>
        <dbReference type="ARBA" id="ARBA00023136"/>
    </source>
</evidence>